<reference evidence="2 3" key="1">
    <citation type="journal article" date="2019" name="BMC Genomics">
        <title>Chromosome level assembly and comparative genome analysis confirm lager-brewing yeasts originated from a single hybridization.</title>
        <authorList>
            <person name="Salazar A.N."/>
            <person name="Gorter de Vries A.R."/>
            <person name="van den Broek M."/>
            <person name="Brouwers N."/>
            <person name="de la Torre Cortes P."/>
            <person name="Kuijpers N.G.A."/>
            <person name="Daran J.G."/>
            <person name="Abeel T."/>
        </authorList>
    </citation>
    <scope>NUCLEOTIDE SEQUENCE [LARGE SCALE GENOMIC DNA]</scope>
    <source>
        <strain evidence="2 3">CBS 1483</strain>
    </source>
</reference>
<accession>A0A6C1DUE6</accession>
<evidence type="ECO:0000313" key="2">
    <source>
        <dbReference type="EMBL" id="QID80401.1"/>
    </source>
</evidence>
<gene>
    <name evidence="2" type="primary">MPM1_1</name>
    <name evidence="2" type="ORF">GRS66_002721</name>
</gene>
<dbReference type="InterPro" id="IPR035187">
    <property type="entry name" value="Mpm1"/>
</dbReference>
<keyword evidence="3" id="KW-1185">Reference proteome</keyword>
<dbReference type="Pfam" id="PF17234">
    <property type="entry name" value="MPM1"/>
    <property type="match status" value="1"/>
</dbReference>
<evidence type="ECO:0000256" key="1">
    <source>
        <dbReference type="SAM" id="MobiDB-lite"/>
    </source>
</evidence>
<dbReference type="AlphaFoldDB" id="A0A6C1DUE6"/>
<evidence type="ECO:0000313" key="3">
    <source>
        <dbReference type="Proteomes" id="UP000501346"/>
    </source>
</evidence>
<proteinExistence type="predicted"/>
<dbReference type="OrthoDB" id="4044171at2759"/>
<organism evidence="2 3">
    <name type="scientific">Saccharomyces pastorianus</name>
    <name type="common">Lager yeast</name>
    <name type="synonym">Saccharomyces cerevisiae x Saccharomyces eubayanus</name>
    <dbReference type="NCBI Taxonomy" id="27292"/>
    <lineage>
        <taxon>Eukaryota</taxon>
        <taxon>Fungi</taxon>
        <taxon>Dikarya</taxon>
        <taxon>Ascomycota</taxon>
        <taxon>Saccharomycotina</taxon>
        <taxon>Saccharomycetes</taxon>
        <taxon>Saccharomycetales</taxon>
        <taxon>Saccharomycetaceae</taxon>
        <taxon>Saccharomyces</taxon>
    </lineage>
</organism>
<dbReference type="Proteomes" id="UP000501346">
    <property type="component" value="Chromosome ScX-SeX"/>
</dbReference>
<sequence length="252" mass="28500">MGFYEGDDNDANTKAFNDKYIKDQKFATAPFWNLFPKLRDIDEYDNPLLPLPFNFNFRDLGDSALAMASGIPTVKQFDKCEELKGQSAWTTQGIWKCLVPSKTIPPLPQLDFLLPLEEIKSDKSHSHGLFFNDFNLFLKWRSHMNRLQKQRIKTRSTAVEPLARTPEDLMLNWDDLHLGNDAEYASADGSKKIVGRAQSISTTKDSNDAKPSTVKTEKIYFDDGTVDITTTTTSKGSSPQVKHKVVSVDEDN</sequence>
<dbReference type="EMBL" id="CP048991">
    <property type="protein sequence ID" value="QID80401.1"/>
    <property type="molecule type" value="Genomic_DNA"/>
</dbReference>
<feature type="region of interest" description="Disordered" evidence="1">
    <location>
        <begin position="230"/>
        <end position="252"/>
    </location>
</feature>
<name>A0A6C1DUE6_SACPS</name>
<protein>
    <submittedName>
        <fullName evidence="2">Mitochondrial peculiar membrane protein</fullName>
    </submittedName>
</protein>